<name>A0A8J1L908_XENLA</name>
<dbReference type="PANTHER" id="PTHR20875:SF8">
    <property type="entry name" value="EF-HAND CALCIUM-BINDING DOMAIN-CONTAINING PROTEIN 6-LIKE"/>
    <property type="match status" value="1"/>
</dbReference>
<dbReference type="PANTHER" id="PTHR20875">
    <property type="entry name" value="EF-HAND CALCIUM-BINDING DOMAIN-CONTAINING PROTEIN 6-RELATED"/>
    <property type="match status" value="1"/>
</dbReference>
<dbReference type="SMART" id="SM00054">
    <property type="entry name" value="EFh"/>
    <property type="match status" value="3"/>
</dbReference>
<feature type="region of interest" description="Disordered" evidence="4">
    <location>
        <begin position="1"/>
        <end position="21"/>
    </location>
</feature>
<keyword evidence="6" id="KW-1185">Reference proteome</keyword>
<dbReference type="InterPro" id="IPR002048">
    <property type="entry name" value="EF_hand_dom"/>
</dbReference>
<dbReference type="InterPro" id="IPR011992">
    <property type="entry name" value="EF-hand-dom_pair"/>
</dbReference>
<feature type="domain" description="EF-hand" evidence="5">
    <location>
        <begin position="691"/>
        <end position="726"/>
    </location>
</feature>
<evidence type="ECO:0000256" key="4">
    <source>
        <dbReference type="SAM" id="MobiDB-lite"/>
    </source>
</evidence>
<protein>
    <submittedName>
        <fullName evidence="7">EF-hand calcium-binding domain-containing protein 6 isoform X1</fullName>
    </submittedName>
</protein>
<evidence type="ECO:0000256" key="2">
    <source>
        <dbReference type="ARBA" id="ARBA00022737"/>
    </source>
</evidence>
<keyword evidence="2" id="KW-0677">Repeat</keyword>
<dbReference type="Gene3D" id="1.10.238.10">
    <property type="entry name" value="EF-hand"/>
    <property type="match status" value="6"/>
</dbReference>
<sequence length="870" mass="99754">MAALHTKGPSAPHPKVLHPVSRLGSPKALSVCGTSNGVRGGDPHSLKVLNRKENILDKSLGPITSQQLNNWETLDHWANLGKSEKNSRERERKEEEEGEVYHPDAAQIHLQAEELEYQLFDKLNSGGFYRLKSLFWSSDPEARGRVKRDALLVILTTFMGRYISERLFQDLLQRLHLGEQRVITFDGFYDRFKKEENRDPPEWLDPHRRKHKATVKAAHHVHLELKDLANNRHFELARHFSKDALNASEFRAVLSKLGLEMTEREFPKLWNRYVGDGAQTLGMEELMSRLGDQDLKLQEKQPSPLLTALEKVSGTEKAQPPKTSRAALSNAGKERKLSLNIEKWLKEKFREGARAMMAQFLLYDPQKTGKVNKEEFLAVLEKFQLQLSSDQLGHFLARCGLDEAPTDVNYLQFLQTVQSRHRNGTANQAALHRGRKANSLRSQGTFVALEEKLEKIFHSDFNVLLSSFQCADSKKQKSISQRDFRAILQERFSIQITDEDFKCLLEKLPVDPHGGIKYLDFMDTFDCSSRSLSLCDEAKTVVTETSRKPKATKQTGDHKERSVEQLAELIKQQVRTNYGSIEAAFSQMDGMNSRRLSAEGMYQLLKSCDIRPQISREEAGKLLKTLILNQDQTLDFYQFIRHFGFSIKSSCFPNAKICPPVAGDGDFWIRSRKLNSDTKIIANILQSKVEFLLDDVRAKFKELDPLSTGCVTREEFVDFLQDLNPDLTQYQCDTFADKFSTGQNRVSYVQFLQPYQSGRSSFKQNQSEVPKREEKGKSKDETVQQGLMSLTSVLRQKLSSVHWRNLHQACQKLDRNGTGLLHLRDFRSVLRLCNIVLDEDEIFRIMSHYDKDLAGKLDYNRLLSDHKRSN</sequence>
<dbReference type="AlphaFoldDB" id="A0A8J1L908"/>
<dbReference type="PROSITE" id="PS50222">
    <property type="entry name" value="EF_HAND_2"/>
    <property type="match status" value="2"/>
</dbReference>
<dbReference type="Pfam" id="PF08976">
    <property type="entry name" value="EF-hand_11"/>
    <property type="match status" value="1"/>
</dbReference>
<dbReference type="GO" id="GO:0005509">
    <property type="term" value="F:calcium ion binding"/>
    <property type="evidence" value="ECO:0007669"/>
    <property type="project" value="InterPro"/>
</dbReference>
<dbReference type="GeneID" id="108695694"/>
<accession>A0A8J1L908</accession>
<feature type="domain" description="EF-hand" evidence="5">
    <location>
        <begin position="351"/>
        <end position="386"/>
    </location>
</feature>
<gene>
    <name evidence="7" type="primary">LOC108695694</name>
</gene>
<feature type="region of interest" description="Disordered" evidence="4">
    <location>
        <begin position="312"/>
        <end position="331"/>
    </location>
</feature>
<dbReference type="SUPFAM" id="SSF47473">
    <property type="entry name" value="EF-hand"/>
    <property type="match status" value="4"/>
</dbReference>
<dbReference type="KEGG" id="xla:108695694"/>
<evidence type="ECO:0000313" key="6">
    <source>
        <dbReference type="Proteomes" id="UP000186698"/>
    </source>
</evidence>
<proteinExistence type="predicted"/>
<evidence type="ECO:0000256" key="3">
    <source>
        <dbReference type="ARBA" id="ARBA00022837"/>
    </source>
</evidence>
<dbReference type="OrthoDB" id="26525at2759"/>
<dbReference type="InterPro" id="IPR015070">
    <property type="entry name" value="EF_hand_DJBP"/>
</dbReference>
<feature type="compositionally biased region" description="Polar residues" evidence="4">
    <location>
        <begin position="759"/>
        <end position="768"/>
    </location>
</feature>
<dbReference type="Proteomes" id="UP000186698">
    <property type="component" value="Chromosome 7L"/>
</dbReference>
<evidence type="ECO:0000256" key="1">
    <source>
        <dbReference type="ARBA" id="ARBA00022553"/>
    </source>
</evidence>
<keyword evidence="1" id="KW-0597">Phosphoprotein</keyword>
<reference evidence="7" key="1">
    <citation type="submission" date="2025-08" db="UniProtKB">
        <authorList>
            <consortium name="RefSeq"/>
        </authorList>
    </citation>
    <scope>IDENTIFICATION</scope>
    <source>
        <strain evidence="7">J_2021</strain>
        <tissue evidence="7">Erythrocytes</tissue>
    </source>
</reference>
<feature type="compositionally biased region" description="Basic and acidic residues" evidence="4">
    <location>
        <begin position="769"/>
        <end position="782"/>
    </location>
</feature>
<evidence type="ECO:0000259" key="5">
    <source>
        <dbReference type="PROSITE" id="PS50222"/>
    </source>
</evidence>
<keyword evidence="3" id="KW-0106">Calcium</keyword>
<organism evidence="6 7">
    <name type="scientific">Xenopus laevis</name>
    <name type="common">African clawed frog</name>
    <dbReference type="NCBI Taxonomy" id="8355"/>
    <lineage>
        <taxon>Eukaryota</taxon>
        <taxon>Metazoa</taxon>
        <taxon>Chordata</taxon>
        <taxon>Craniata</taxon>
        <taxon>Vertebrata</taxon>
        <taxon>Euteleostomi</taxon>
        <taxon>Amphibia</taxon>
        <taxon>Batrachia</taxon>
        <taxon>Anura</taxon>
        <taxon>Pipoidea</taxon>
        <taxon>Pipidae</taxon>
        <taxon>Xenopodinae</taxon>
        <taxon>Xenopus</taxon>
        <taxon>Xenopus</taxon>
    </lineage>
</organism>
<dbReference type="InterPro" id="IPR052603">
    <property type="entry name" value="EFCB6"/>
</dbReference>
<evidence type="ECO:0000313" key="7">
    <source>
        <dbReference type="RefSeq" id="XP_041426027.1"/>
    </source>
</evidence>
<dbReference type="RefSeq" id="XP_041426027.1">
    <property type="nucleotide sequence ID" value="XM_041570093.1"/>
</dbReference>
<feature type="region of interest" description="Disordered" evidence="4">
    <location>
        <begin position="759"/>
        <end position="782"/>
    </location>
</feature>